<dbReference type="InterPro" id="IPR013128">
    <property type="entry name" value="Peptidase_C1A"/>
</dbReference>
<dbReference type="SMART" id="SM00848">
    <property type="entry name" value="Inhibitor_I29"/>
    <property type="match status" value="1"/>
</dbReference>
<evidence type="ECO:0000256" key="3">
    <source>
        <dbReference type="ARBA" id="ARBA00022801"/>
    </source>
</evidence>
<dbReference type="InterPro" id="IPR025660">
    <property type="entry name" value="Pept_his_AS"/>
</dbReference>
<dbReference type="PROSITE" id="PS00139">
    <property type="entry name" value="THIOL_PROTEASE_CYS"/>
    <property type="match status" value="1"/>
</dbReference>
<dbReference type="GO" id="GO:0006508">
    <property type="term" value="P:proteolysis"/>
    <property type="evidence" value="ECO:0007669"/>
    <property type="project" value="UniProtKB-KW"/>
</dbReference>
<feature type="chain" id="PRO_5018689683" evidence="7">
    <location>
        <begin position="17"/>
        <end position="324"/>
    </location>
</feature>
<protein>
    <submittedName>
        <fullName evidence="10">Cathepsin L</fullName>
    </submittedName>
</protein>
<dbReference type="Gene3D" id="3.90.70.10">
    <property type="entry name" value="Cysteine proteinases"/>
    <property type="match status" value="1"/>
</dbReference>
<reference evidence="10" key="1">
    <citation type="journal article" date="2003" name="Microsc. Res. Tech.">
        <title>Biochemistry and cell biology of silica formation in sponges.</title>
        <authorList>
            <person name="Muller W.E."/>
            <person name="Krasko A."/>
            <person name="Le Pennec G."/>
            <person name="Schroder H.C."/>
        </authorList>
    </citation>
    <scope>NUCLEOTIDE SEQUENCE</scope>
</reference>
<evidence type="ECO:0000259" key="9">
    <source>
        <dbReference type="SMART" id="SM00848"/>
    </source>
</evidence>
<evidence type="ECO:0000256" key="5">
    <source>
        <dbReference type="ARBA" id="ARBA00023145"/>
    </source>
</evidence>
<keyword evidence="7" id="KW-0732">Signal</keyword>
<dbReference type="InterPro" id="IPR000668">
    <property type="entry name" value="Peptidase_C1A_C"/>
</dbReference>
<keyword evidence="5" id="KW-0865">Zymogen</keyword>
<reference evidence="10" key="2">
    <citation type="submission" date="2004-07" db="EMBL/GenBank/DDBJ databases">
        <authorList>
            <person name="Mueller W.E.G."/>
        </authorList>
    </citation>
    <scope>NUCLEOTIDE SEQUENCE</scope>
</reference>
<dbReference type="InterPro" id="IPR013201">
    <property type="entry name" value="Prot_inhib_I29"/>
</dbReference>
<keyword evidence="2" id="KW-0645">Protease</keyword>
<feature type="domain" description="Cathepsin propeptide inhibitor" evidence="9">
    <location>
        <begin position="23"/>
        <end position="81"/>
    </location>
</feature>
<dbReference type="InterPro" id="IPR039417">
    <property type="entry name" value="Peptidase_C1A_papain-like"/>
</dbReference>
<dbReference type="PRINTS" id="PR00705">
    <property type="entry name" value="PAPAIN"/>
</dbReference>
<dbReference type="PROSITE" id="PS00639">
    <property type="entry name" value="THIOL_PROTEASE_HIS"/>
    <property type="match status" value="1"/>
</dbReference>
<keyword evidence="6" id="KW-1015">Disulfide bond</keyword>
<gene>
    <name evidence="10" type="primary">cat-L</name>
</gene>
<evidence type="ECO:0000256" key="4">
    <source>
        <dbReference type="ARBA" id="ARBA00022807"/>
    </source>
</evidence>
<dbReference type="SUPFAM" id="SSF54001">
    <property type="entry name" value="Cysteine proteinases"/>
    <property type="match status" value="1"/>
</dbReference>
<dbReference type="SMR" id="Q6A1I0"/>
<keyword evidence="3" id="KW-0378">Hydrolase</keyword>
<dbReference type="GO" id="GO:0008234">
    <property type="term" value="F:cysteine-type peptidase activity"/>
    <property type="evidence" value="ECO:0007669"/>
    <property type="project" value="UniProtKB-KW"/>
</dbReference>
<dbReference type="InterPro" id="IPR038765">
    <property type="entry name" value="Papain-like_cys_pep_sf"/>
</dbReference>
<organism evidence="10">
    <name type="scientific">Suberites domuncula</name>
    <name type="common">Sponge</name>
    <dbReference type="NCBI Taxonomy" id="55567"/>
    <lineage>
        <taxon>Eukaryota</taxon>
        <taxon>Metazoa</taxon>
        <taxon>Porifera</taxon>
        <taxon>Demospongiae</taxon>
        <taxon>Heteroscleromorpha</taxon>
        <taxon>Suberitida</taxon>
        <taxon>Suberitidae</taxon>
        <taxon>Suberites</taxon>
    </lineage>
</organism>
<name>Q6A1I0_SUBDO</name>
<evidence type="ECO:0000256" key="2">
    <source>
        <dbReference type="ARBA" id="ARBA00022670"/>
    </source>
</evidence>
<evidence type="ECO:0000313" key="10">
    <source>
        <dbReference type="EMBL" id="CAH04632.1"/>
    </source>
</evidence>
<evidence type="ECO:0000256" key="6">
    <source>
        <dbReference type="ARBA" id="ARBA00023157"/>
    </source>
</evidence>
<dbReference type="CDD" id="cd02248">
    <property type="entry name" value="Peptidase_C1A"/>
    <property type="match status" value="1"/>
</dbReference>
<feature type="domain" description="Peptidase C1A papain C-terminal" evidence="8">
    <location>
        <begin position="108"/>
        <end position="323"/>
    </location>
</feature>
<dbReference type="PANTHER" id="PTHR12411">
    <property type="entry name" value="CYSTEINE PROTEASE FAMILY C1-RELATED"/>
    <property type="match status" value="1"/>
</dbReference>
<proteinExistence type="evidence at transcript level"/>
<keyword evidence="4" id="KW-0788">Thiol protease</keyword>
<comment type="similarity">
    <text evidence="1">Belongs to the peptidase C1 family.</text>
</comment>
<evidence type="ECO:0000256" key="7">
    <source>
        <dbReference type="SAM" id="SignalP"/>
    </source>
</evidence>
<evidence type="ECO:0000256" key="1">
    <source>
        <dbReference type="ARBA" id="ARBA00008455"/>
    </source>
</evidence>
<feature type="signal peptide" evidence="7">
    <location>
        <begin position="1"/>
        <end position="16"/>
    </location>
</feature>
<dbReference type="Pfam" id="PF00112">
    <property type="entry name" value="Peptidase_C1"/>
    <property type="match status" value="1"/>
</dbReference>
<accession>Q6A1I0</accession>
<evidence type="ECO:0000259" key="8">
    <source>
        <dbReference type="SMART" id="SM00645"/>
    </source>
</evidence>
<dbReference type="SMART" id="SM00645">
    <property type="entry name" value="Pept_C1"/>
    <property type="match status" value="1"/>
</dbReference>
<sequence>MKVLIILSLVALSVAAFDFPEEWVAWKQEHSKEYTEELEELRRHTIWQSNKKFIDSHNSVSDKFGYTLEMNEFGDLSGVEFKQIYNGYIMQERANDTKLFTASPYMEPAASVDWRQKGVVSEVKNQGQCGSCWSFSATGSLEGQHALKMGRLVSLSEQNLMDCSSRFGNHGCKGGIMDDAFRYVISNHGVDTESSYPYTAKDGYCRFNQNNVGATETSYRDIARGSESSLTQASAQIGPISVAIDASHRSFQFYKNGVYYEPSCSSSRLDHGVLVVGYGTEGGQDYFIVKNSWGTRWGMDGYIMMSRNRRNNCGIASQASYPIV</sequence>
<dbReference type="EMBL" id="AJ784224">
    <property type="protein sequence ID" value="CAH04632.1"/>
    <property type="molecule type" value="mRNA"/>
</dbReference>
<dbReference type="AlphaFoldDB" id="Q6A1I0"/>
<dbReference type="Pfam" id="PF08246">
    <property type="entry name" value="Inhibitor_I29"/>
    <property type="match status" value="1"/>
</dbReference>
<dbReference type="FunFam" id="3.90.70.10:FF:000006">
    <property type="entry name" value="Cathepsin S"/>
    <property type="match status" value="1"/>
</dbReference>
<dbReference type="InterPro" id="IPR000169">
    <property type="entry name" value="Pept_cys_AS"/>
</dbReference>